<keyword evidence="7" id="KW-0328">Glycosyltransferase</keyword>
<dbReference type="GO" id="GO:0016020">
    <property type="term" value="C:membrane"/>
    <property type="evidence" value="ECO:0007669"/>
    <property type="project" value="GOC"/>
</dbReference>
<gene>
    <name evidence="11" type="ORF">KD146_05695</name>
</gene>
<evidence type="ECO:0000313" key="12">
    <source>
        <dbReference type="Proteomes" id="UP000678281"/>
    </source>
</evidence>
<evidence type="ECO:0000256" key="9">
    <source>
        <dbReference type="ARBA" id="ARBA00023098"/>
    </source>
</evidence>
<comment type="function">
    <text evidence="1">Condensation of UDP-2,3-diacylglucosamine and 2,3-diacylglucosamine-1-phosphate to form lipid A disaccharide, a precursor of lipid A, a phosphorylated glycolipid that anchors the lipopolysaccharide to the outer membrane of the cell.</text>
</comment>
<reference evidence="11" key="1">
    <citation type="submission" date="2021-04" db="EMBL/GenBank/DDBJ databases">
        <title>Devosia litorisediminis sp. nov., isolated from a sand dune.</title>
        <authorList>
            <person name="Park S."/>
            <person name="Yoon J.-H."/>
        </authorList>
    </citation>
    <scope>NUCLEOTIDE SEQUENCE</scope>
    <source>
        <strain evidence="11">BSSL-BM10</strain>
    </source>
</reference>
<evidence type="ECO:0000256" key="3">
    <source>
        <dbReference type="ARBA" id="ARBA00012687"/>
    </source>
</evidence>
<dbReference type="AlphaFoldDB" id="A0A942E9R8"/>
<evidence type="ECO:0000256" key="4">
    <source>
        <dbReference type="ARBA" id="ARBA00020902"/>
    </source>
</evidence>
<evidence type="ECO:0000313" key="11">
    <source>
        <dbReference type="EMBL" id="MBS3848187.1"/>
    </source>
</evidence>
<evidence type="ECO:0000256" key="10">
    <source>
        <dbReference type="ARBA" id="ARBA00048975"/>
    </source>
</evidence>
<dbReference type="GO" id="GO:0009245">
    <property type="term" value="P:lipid A biosynthetic process"/>
    <property type="evidence" value="ECO:0007669"/>
    <property type="project" value="UniProtKB-KW"/>
</dbReference>
<evidence type="ECO:0000256" key="6">
    <source>
        <dbReference type="ARBA" id="ARBA00022556"/>
    </source>
</evidence>
<organism evidence="11 12">
    <name type="scientific">Devosia litorisediminis</name>
    <dbReference type="NCBI Taxonomy" id="2829817"/>
    <lineage>
        <taxon>Bacteria</taxon>
        <taxon>Pseudomonadati</taxon>
        <taxon>Pseudomonadota</taxon>
        <taxon>Alphaproteobacteria</taxon>
        <taxon>Hyphomicrobiales</taxon>
        <taxon>Devosiaceae</taxon>
        <taxon>Devosia</taxon>
    </lineage>
</organism>
<protein>
    <recommendedName>
        <fullName evidence="4">Lipid-A-disaccharide synthase</fullName>
        <ecNumber evidence="3">2.4.1.182</ecNumber>
    </recommendedName>
</protein>
<keyword evidence="5" id="KW-0444">Lipid biosynthesis</keyword>
<accession>A0A942E9R8</accession>
<evidence type="ECO:0000256" key="5">
    <source>
        <dbReference type="ARBA" id="ARBA00022516"/>
    </source>
</evidence>
<dbReference type="Pfam" id="PF02684">
    <property type="entry name" value="LpxB"/>
    <property type="match status" value="1"/>
</dbReference>
<comment type="similarity">
    <text evidence="2">Belongs to the LpxB family.</text>
</comment>
<evidence type="ECO:0000256" key="1">
    <source>
        <dbReference type="ARBA" id="ARBA00002056"/>
    </source>
</evidence>
<dbReference type="GO" id="GO:0005543">
    <property type="term" value="F:phospholipid binding"/>
    <property type="evidence" value="ECO:0007669"/>
    <property type="project" value="TreeGrafter"/>
</dbReference>
<keyword evidence="6" id="KW-0441">Lipid A biosynthesis</keyword>
<dbReference type="EMBL" id="JAGXTP010000001">
    <property type="protein sequence ID" value="MBS3848187.1"/>
    <property type="molecule type" value="Genomic_DNA"/>
</dbReference>
<dbReference type="PANTHER" id="PTHR30372:SF4">
    <property type="entry name" value="LIPID-A-DISACCHARIDE SYNTHASE, MITOCHONDRIAL-RELATED"/>
    <property type="match status" value="1"/>
</dbReference>
<comment type="caution">
    <text evidence="11">The sequence shown here is derived from an EMBL/GenBank/DDBJ whole genome shotgun (WGS) entry which is preliminary data.</text>
</comment>
<dbReference type="EC" id="2.4.1.182" evidence="3"/>
<keyword evidence="9" id="KW-0443">Lipid metabolism</keyword>
<dbReference type="PANTHER" id="PTHR30372">
    <property type="entry name" value="LIPID-A-DISACCHARIDE SYNTHASE"/>
    <property type="match status" value="1"/>
</dbReference>
<name>A0A942E9R8_9HYPH</name>
<dbReference type="Proteomes" id="UP000678281">
    <property type="component" value="Unassembled WGS sequence"/>
</dbReference>
<keyword evidence="12" id="KW-1185">Reference proteome</keyword>
<sequence length="378" mass="40697">MTMDEPLKLFILAGEPSGDRIAADLVARLQQRVPLALAGVGGDELSALGLQSLYPMSDLSVMGISDVLRRLPLLLWRVEQTARAIRADKPDIVVLVDAQDFSKLVAKRLKALGYAGTVILYVAPSVWARAPERAAKLEPLFDEVLAVLPFEPAVMRSLGGPLTSYVGHPALAERLEQADGAEKGPLVLLPGSREGELRRHLPLFRSVVAQLAEHPVIDGVVIPTLPSLAARIQGEVADWPVPVAVIDQRGDRRALYGRAVAALSVAGTATLELALARVPMVVSYVMDGHQARVFDKLGRPIISLPNIILDRPEVSELVQAKPDADAIVASLCALLDNKKARQDQILAFGELVELMVAGSGDFPRQDPADRILSYWSAA</sequence>
<proteinExistence type="inferred from homology"/>
<dbReference type="GO" id="GO:0008915">
    <property type="term" value="F:lipid-A-disaccharide synthase activity"/>
    <property type="evidence" value="ECO:0007669"/>
    <property type="project" value="UniProtKB-EC"/>
</dbReference>
<evidence type="ECO:0000256" key="2">
    <source>
        <dbReference type="ARBA" id="ARBA00007868"/>
    </source>
</evidence>
<keyword evidence="8" id="KW-0808">Transferase</keyword>
<evidence type="ECO:0000256" key="7">
    <source>
        <dbReference type="ARBA" id="ARBA00022676"/>
    </source>
</evidence>
<dbReference type="InterPro" id="IPR003835">
    <property type="entry name" value="Glyco_trans_19"/>
</dbReference>
<evidence type="ECO:0000256" key="8">
    <source>
        <dbReference type="ARBA" id="ARBA00022679"/>
    </source>
</evidence>
<comment type="catalytic activity">
    <reaction evidence="10">
        <text>a lipid X + a UDP-2-N,3-O-bis[(3R)-3-hydroxyacyl]-alpha-D-glucosamine = a lipid A disaccharide + UDP + H(+)</text>
        <dbReference type="Rhea" id="RHEA:67828"/>
        <dbReference type="ChEBI" id="CHEBI:15378"/>
        <dbReference type="ChEBI" id="CHEBI:58223"/>
        <dbReference type="ChEBI" id="CHEBI:137748"/>
        <dbReference type="ChEBI" id="CHEBI:176338"/>
        <dbReference type="ChEBI" id="CHEBI:176343"/>
        <dbReference type="EC" id="2.4.1.182"/>
    </reaction>
</comment>
<dbReference type="SUPFAM" id="SSF53756">
    <property type="entry name" value="UDP-Glycosyltransferase/glycogen phosphorylase"/>
    <property type="match status" value="1"/>
</dbReference>